<dbReference type="GO" id="GO:0006508">
    <property type="term" value="P:proteolysis"/>
    <property type="evidence" value="ECO:0007669"/>
    <property type="project" value="UniProtKB-KW"/>
</dbReference>
<dbReference type="InterPro" id="IPR006741">
    <property type="entry name" value="AgrB"/>
</dbReference>
<evidence type="ECO:0000256" key="6">
    <source>
        <dbReference type="ARBA" id="ARBA00022989"/>
    </source>
</evidence>
<dbReference type="RefSeq" id="WP_082413953.1">
    <property type="nucleotide sequence ID" value="NZ_CZBU01000001.1"/>
</dbReference>
<evidence type="ECO:0000256" key="4">
    <source>
        <dbReference type="ARBA" id="ARBA00022692"/>
    </source>
</evidence>
<dbReference type="GO" id="GO:0016020">
    <property type="term" value="C:membrane"/>
    <property type="evidence" value="ECO:0007669"/>
    <property type="project" value="InterPro"/>
</dbReference>
<evidence type="ECO:0000256" key="5">
    <source>
        <dbReference type="ARBA" id="ARBA00022801"/>
    </source>
</evidence>
<dbReference type="GO" id="GO:0009372">
    <property type="term" value="P:quorum sensing"/>
    <property type="evidence" value="ECO:0007669"/>
    <property type="project" value="UniProtKB-KW"/>
</dbReference>
<dbReference type="Pfam" id="PF04647">
    <property type="entry name" value="AgrB"/>
    <property type="match status" value="1"/>
</dbReference>
<dbReference type="OrthoDB" id="9815055at2"/>
<keyword evidence="2" id="KW-0673">Quorum sensing</keyword>
<evidence type="ECO:0000256" key="7">
    <source>
        <dbReference type="ARBA" id="ARBA00023136"/>
    </source>
</evidence>
<feature type="transmembrane region" description="Helical" evidence="8">
    <location>
        <begin position="138"/>
        <end position="155"/>
    </location>
</feature>
<evidence type="ECO:0000313" key="9">
    <source>
        <dbReference type="EMBL" id="CUQ74636.1"/>
    </source>
</evidence>
<dbReference type="Proteomes" id="UP000095621">
    <property type="component" value="Unassembled WGS sequence"/>
</dbReference>
<evidence type="ECO:0000256" key="3">
    <source>
        <dbReference type="ARBA" id="ARBA00022670"/>
    </source>
</evidence>
<name>A0A174YRK1_9FIRM</name>
<keyword evidence="6 8" id="KW-1133">Transmembrane helix</keyword>
<protein>
    <submittedName>
        <fullName evidence="9">Membrane protein putatively involved in post-translational modification of the autoinducing quorum-sensing peptide</fullName>
    </submittedName>
</protein>
<evidence type="ECO:0000313" key="10">
    <source>
        <dbReference type="Proteomes" id="UP000095621"/>
    </source>
</evidence>
<gene>
    <name evidence="9" type="ORF">ERS852490_00036</name>
</gene>
<feature type="transmembrane region" description="Helical" evidence="8">
    <location>
        <begin position="79"/>
        <end position="98"/>
    </location>
</feature>
<keyword evidence="7 8" id="KW-0472">Membrane</keyword>
<keyword evidence="3" id="KW-0645">Protease</keyword>
<organism evidence="9 10">
    <name type="scientific">Lachnospira eligens</name>
    <dbReference type="NCBI Taxonomy" id="39485"/>
    <lineage>
        <taxon>Bacteria</taxon>
        <taxon>Bacillati</taxon>
        <taxon>Bacillota</taxon>
        <taxon>Clostridia</taxon>
        <taxon>Lachnospirales</taxon>
        <taxon>Lachnospiraceae</taxon>
        <taxon>Lachnospira</taxon>
    </lineage>
</organism>
<keyword evidence="5" id="KW-0378">Hydrolase</keyword>
<keyword evidence="1" id="KW-1003">Cell membrane</keyword>
<feature type="transmembrane region" description="Helical" evidence="8">
    <location>
        <begin position="104"/>
        <end position="126"/>
    </location>
</feature>
<dbReference type="EMBL" id="CZBU01000001">
    <property type="protein sequence ID" value="CUQ74636.1"/>
    <property type="molecule type" value="Genomic_DNA"/>
</dbReference>
<evidence type="ECO:0000256" key="1">
    <source>
        <dbReference type="ARBA" id="ARBA00022475"/>
    </source>
</evidence>
<evidence type="ECO:0000256" key="2">
    <source>
        <dbReference type="ARBA" id="ARBA00022654"/>
    </source>
</evidence>
<reference evidence="9 10" key="1">
    <citation type="submission" date="2015-09" db="EMBL/GenBank/DDBJ databases">
        <authorList>
            <consortium name="Pathogen Informatics"/>
        </authorList>
    </citation>
    <scope>NUCLEOTIDE SEQUENCE [LARGE SCALE GENOMIC DNA]</scope>
    <source>
        <strain evidence="9 10">2789STDY5834875</strain>
    </source>
</reference>
<feature type="transmembrane region" description="Helical" evidence="8">
    <location>
        <begin position="161"/>
        <end position="183"/>
    </location>
</feature>
<evidence type="ECO:0000256" key="8">
    <source>
        <dbReference type="SAM" id="Phobius"/>
    </source>
</evidence>
<sequence length="192" mass="22086">MVENLSRHITLRLIKSGILKDDDIELYIYAIQYLFLIINPTIIFTIYCIATDNTLIGLIEVLVFLLIRKYSGGYHCQSSTVCLVFSVIVLITMAWLSSVLKPSLFLFIALIIADVELVIKGPIISINHSVSDTEKKYYHRYLATILLLLNILIVITSLWHLYHISSCISIVIIFCFLLHILCITKKNRKLYY</sequence>
<proteinExistence type="predicted"/>
<dbReference type="GO" id="GO:0008233">
    <property type="term" value="F:peptidase activity"/>
    <property type="evidence" value="ECO:0007669"/>
    <property type="project" value="UniProtKB-KW"/>
</dbReference>
<dbReference type="SMART" id="SM00793">
    <property type="entry name" value="AgrB"/>
    <property type="match status" value="1"/>
</dbReference>
<keyword evidence="4 8" id="KW-0812">Transmembrane</keyword>
<accession>A0A174YRK1</accession>
<dbReference type="AlphaFoldDB" id="A0A174YRK1"/>